<feature type="compositionally biased region" description="Low complexity" evidence="1">
    <location>
        <begin position="360"/>
        <end position="385"/>
    </location>
</feature>
<dbReference type="Proteomes" id="UP000183471">
    <property type="component" value="Unassembled WGS sequence"/>
</dbReference>
<name>A0ABY0TJC8_9PROT</name>
<dbReference type="RefSeq" id="WP_074630779.1">
    <property type="nucleotide sequence ID" value="NZ_FNKY01000001.1"/>
</dbReference>
<keyword evidence="2" id="KW-0472">Membrane</keyword>
<comment type="caution">
    <text evidence="5">The sequence shown here is derived from an EMBL/GenBank/DDBJ whole genome shotgun (WGS) entry which is preliminary data.</text>
</comment>
<evidence type="ECO:0000256" key="1">
    <source>
        <dbReference type="SAM" id="MobiDB-lite"/>
    </source>
</evidence>
<keyword evidence="2" id="KW-0812">Transmembrane</keyword>
<dbReference type="EMBL" id="FNKY01000001">
    <property type="protein sequence ID" value="SDQ38929.1"/>
    <property type="molecule type" value="Genomic_DNA"/>
</dbReference>
<gene>
    <name evidence="3" type="ORF">SAMN05216402_0661</name>
    <name evidence="4" type="ORF">SAMN05216402_1396</name>
    <name evidence="5" type="ORF">SAMN05216402_2862</name>
</gene>
<evidence type="ECO:0000313" key="5">
    <source>
        <dbReference type="EMBL" id="SDQ92916.1"/>
    </source>
</evidence>
<reference evidence="5 6" key="1">
    <citation type="submission" date="2016-10" db="EMBL/GenBank/DDBJ databases">
        <authorList>
            <person name="Varghese N."/>
            <person name="Submissions S."/>
        </authorList>
    </citation>
    <scope>NUCLEOTIDE SEQUENCE [LARGE SCALE GENOMIC DNA]</scope>
    <source>
        <strain evidence="5 6">Nl1</strain>
    </source>
</reference>
<sequence>MTASSATTPSPAARGGLGTKLLPSLGILLVTGGLLLLIWFAWLWFNPAPAPYRYTLVKEGASTQFGPLGLDAWPDLTVAQYEIHADGVNDPIALATTARRGATPPILISWENRSSELLISLDSKLNELTALAAAIDKYAAKDARILAWWDTSRQIKLLAGRDTLFTRHLGEPLILPLPWQAYSDAVRHYEDQFWGAPASADEQRNFQHFVDALIAEPVKGAALLRQLAGLQDSAGKTPDQAPSEAYIVIHVTDLYKLGLMRPEQFDITYKHFPMEGNMHGMIGYLKKWMQENNFATYTLQSLSDSMVRGYFLRDEKSSHSLLAQMLPFTNSMPLDLTVLQLIYQQGGYWVYKIPSAADAAAAPSTPAPADAAGAHTAPHSDTAPAPAAPAPAAPAPAS</sequence>
<dbReference type="EMBL" id="FNKY01000001">
    <property type="protein sequence ID" value="SDQ92916.1"/>
    <property type="molecule type" value="Genomic_DNA"/>
</dbReference>
<evidence type="ECO:0000313" key="3">
    <source>
        <dbReference type="EMBL" id="SDQ38929.1"/>
    </source>
</evidence>
<evidence type="ECO:0000313" key="6">
    <source>
        <dbReference type="Proteomes" id="UP000183471"/>
    </source>
</evidence>
<evidence type="ECO:0000256" key="2">
    <source>
        <dbReference type="SAM" id="Phobius"/>
    </source>
</evidence>
<feature type="transmembrane region" description="Helical" evidence="2">
    <location>
        <begin position="21"/>
        <end position="45"/>
    </location>
</feature>
<organism evidence="5 6">
    <name type="scientific">Nitrosospira multiformis</name>
    <dbReference type="NCBI Taxonomy" id="1231"/>
    <lineage>
        <taxon>Bacteria</taxon>
        <taxon>Pseudomonadati</taxon>
        <taxon>Pseudomonadota</taxon>
        <taxon>Betaproteobacteria</taxon>
        <taxon>Nitrosomonadales</taxon>
        <taxon>Nitrosomonadaceae</taxon>
        <taxon>Nitrosospira</taxon>
    </lineage>
</organism>
<keyword evidence="6" id="KW-1185">Reference proteome</keyword>
<dbReference type="NCBIfam" id="TIGR04392">
    <property type="entry name" value="haoB_nitrify"/>
    <property type="match status" value="1"/>
</dbReference>
<proteinExistence type="predicted"/>
<keyword evidence="2" id="KW-1133">Transmembrane helix</keyword>
<dbReference type="EMBL" id="FNKY01000001">
    <property type="protein sequence ID" value="SDQ57762.1"/>
    <property type="molecule type" value="Genomic_DNA"/>
</dbReference>
<dbReference type="InterPro" id="IPR030891">
    <property type="entry name" value="HaoB_nitrify"/>
</dbReference>
<feature type="region of interest" description="Disordered" evidence="1">
    <location>
        <begin position="360"/>
        <end position="398"/>
    </location>
</feature>
<evidence type="ECO:0000313" key="4">
    <source>
        <dbReference type="EMBL" id="SDQ57762.1"/>
    </source>
</evidence>
<feature type="compositionally biased region" description="Pro residues" evidence="1">
    <location>
        <begin position="386"/>
        <end position="398"/>
    </location>
</feature>
<accession>A0ABY0TJC8</accession>
<protein>
    <submittedName>
        <fullName evidence="5">Hydroxylamine oxidation protein HaoB</fullName>
    </submittedName>
</protein>